<dbReference type="GO" id="GO:0031402">
    <property type="term" value="F:sodium ion binding"/>
    <property type="evidence" value="ECO:0007669"/>
    <property type="project" value="UniProtKB-UniRule"/>
</dbReference>
<evidence type="ECO:0000256" key="13">
    <source>
        <dbReference type="ARBA" id="ARBA00067214"/>
    </source>
</evidence>
<dbReference type="PROSITE" id="PS00456">
    <property type="entry name" value="NA_SOLUT_SYMP_1"/>
    <property type="match status" value="1"/>
</dbReference>
<feature type="transmembrane region" description="Helical" evidence="16">
    <location>
        <begin position="396"/>
        <end position="416"/>
    </location>
</feature>
<accession>A0A9D1WE53</accession>
<evidence type="ECO:0000256" key="14">
    <source>
        <dbReference type="ARBA" id="ARBA00082709"/>
    </source>
</evidence>
<dbReference type="InterPro" id="IPR050277">
    <property type="entry name" value="Sodium:Solute_Symporter"/>
</dbReference>
<evidence type="ECO:0000256" key="7">
    <source>
        <dbReference type="ARBA" id="ARBA00022989"/>
    </source>
</evidence>
<evidence type="ECO:0000256" key="8">
    <source>
        <dbReference type="ARBA" id="ARBA00023053"/>
    </source>
</evidence>
<sequence>MFSTTTTFIVYILCMLIIGIVAARMTTSLNDYVLGGRSLGRFVTALSAGASDMSGWLLMGLPGALFLSGLSEAWIAIGLTVGSWCNWKFVAARLRSFTANASDALTLPDYLSARFCDRLRICSIIAAFIILIFFVVYCASGMVSGARLFEQTFGLDYHNALLIGAVSTIFYVFIGGFLAVSWTDTVQASLMIFALLLTPMVMIMDCGGFEVANQLIAQKDASMDDFLSGMTVIGFLSLVGWGLGYVGQPHILVRFMAAGSVRGMGDARRISITWMALCLIGAVLIGYYGVAFSMKHPEVSVKNPEQIFIIVTQTLFNPWIAGILLSAILAAIMSTLSCQLLVASTTLTADFYRRWLRPNASQRELVWCGRVMLLIVAVIAYVIALDPNSGILKLVAYAWAGFGASFGPSILISVFWSRMTLPGAIAGMAVGALTVIIWEIGGFLGLYSIVPGFLFSAIAIFVVSKMTYKQGNECETLFNELEKKFWVEVKEK</sequence>
<evidence type="ECO:0000256" key="5">
    <source>
        <dbReference type="ARBA" id="ARBA00022692"/>
    </source>
</evidence>
<feature type="transmembrane region" description="Helical" evidence="16">
    <location>
        <begin position="421"/>
        <end position="438"/>
    </location>
</feature>
<comment type="subcellular location">
    <subcellularLocation>
        <location evidence="16">Cell inner membrane</location>
        <topology evidence="16">Multi-pass membrane protein</topology>
    </subcellularLocation>
    <subcellularLocation>
        <location evidence="1">Cell membrane</location>
        <topology evidence="1">Multi-pass membrane protein</topology>
    </subcellularLocation>
</comment>
<evidence type="ECO:0000256" key="12">
    <source>
        <dbReference type="ARBA" id="ARBA00033708"/>
    </source>
</evidence>
<evidence type="ECO:0000313" key="17">
    <source>
        <dbReference type="EMBL" id="HIX57289.1"/>
    </source>
</evidence>
<evidence type="ECO:0000256" key="16">
    <source>
        <dbReference type="RuleBase" id="RU366012"/>
    </source>
</evidence>
<evidence type="ECO:0000256" key="10">
    <source>
        <dbReference type="ARBA" id="ARBA00023136"/>
    </source>
</evidence>
<evidence type="ECO:0000256" key="1">
    <source>
        <dbReference type="ARBA" id="ARBA00004651"/>
    </source>
</evidence>
<feature type="transmembrane region" description="Helical" evidence="16">
    <location>
        <begin position="232"/>
        <end position="253"/>
    </location>
</feature>
<feature type="transmembrane region" description="Helical" evidence="16">
    <location>
        <begin position="161"/>
        <end position="180"/>
    </location>
</feature>
<gene>
    <name evidence="17" type="primary">putP</name>
    <name evidence="17" type="ORF">H9850_07445</name>
</gene>
<dbReference type="NCBIfam" id="TIGR02121">
    <property type="entry name" value="Na_Pro_sym"/>
    <property type="match status" value="1"/>
</dbReference>
<dbReference type="Proteomes" id="UP000886829">
    <property type="component" value="Unassembled WGS sequence"/>
</dbReference>
<keyword evidence="8 16" id="KW-0915">Sodium</keyword>
<keyword evidence="11 16" id="KW-0739">Sodium transport</keyword>
<dbReference type="CDD" id="cd11475">
    <property type="entry name" value="SLC5sbd_PutP"/>
    <property type="match status" value="1"/>
</dbReference>
<feature type="transmembrane region" description="Helical" evidence="16">
    <location>
        <begin position="444"/>
        <end position="463"/>
    </location>
</feature>
<dbReference type="GO" id="GO:0005886">
    <property type="term" value="C:plasma membrane"/>
    <property type="evidence" value="ECO:0007669"/>
    <property type="project" value="UniProtKB-SubCell"/>
</dbReference>
<comment type="catalytic activity">
    <reaction evidence="12">
        <text>L-proline(in) + Na(+)(in) = L-proline(out) + Na(+)(out)</text>
        <dbReference type="Rhea" id="RHEA:28967"/>
        <dbReference type="ChEBI" id="CHEBI:29101"/>
        <dbReference type="ChEBI" id="CHEBI:60039"/>
    </reaction>
</comment>
<keyword evidence="7 16" id="KW-1133">Transmembrane helix</keyword>
<dbReference type="FunFam" id="1.20.1730.10:FF:000002">
    <property type="entry name" value="Sodium/proline symporter"/>
    <property type="match status" value="1"/>
</dbReference>
<keyword evidence="16" id="KW-0029">Amino-acid transport</keyword>
<proteinExistence type="inferred from homology"/>
<dbReference type="Gene3D" id="1.20.1730.10">
    <property type="entry name" value="Sodium/glucose cotransporter"/>
    <property type="match status" value="1"/>
</dbReference>
<keyword evidence="6 16" id="KW-0769">Symport</keyword>
<dbReference type="GO" id="GO:0015193">
    <property type="term" value="F:L-proline transmembrane transporter activity"/>
    <property type="evidence" value="ECO:0007669"/>
    <property type="project" value="TreeGrafter"/>
</dbReference>
<dbReference type="NCBIfam" id="TIGR00813">
    <property type="entry name" value="sss"/>
    <property type="match status" value="1"/>
</dbReference>
<dbReference type="GO" id="GO:0015824">
    <property type="term" value="P:proline transport"/>
    <property type="evidence" value="ECO:0007669"/>
    <property type="project" value="UniProtKB-UniRule"/>
</dbReference>
<feature type="transmembrane region" description="Helical" evidence="16">
    <location>
        <begin position="274"/>
        <end position="294"/>
    </location>
</feature>
<keyword evidence="4" id="KW-1003">Cell membrane</keyword>
<dbReference type="EMBL" id="DXEV01000150">
    <property type="protein sequence ID" value="HIX57289.1"/>
    <property type="molecule type" value="Genomic_DNA"/>
</dbReference>
<evidence type="ECO:0000256" key="2">
    <source>
        <dbReference type="ARBA" id="ARBA00006434"/>
    </source>
</evidence>
<protein>
    <recommendedName>
        <fullName evidence="13 16">Sodium/proline symporter</fullName>
    </recommendedName>
    <alternativeName>
        <fullName evidence="14 16">Proline permease</fullName>
    </alternativeName>
</protein>
<evidence type="ECO:0000256" key="6">
    <source>
        <dbReference type="ARBA" id="ARBA00022847"/>
    </source>
</evidence>
<feature type="transmembrane region" description="Helical" evidence="16">
    <location>
        <begin position="124"/>
        <end position="149"/>
    </location>
</feature>
<feature type="transmembrane region" description="Helical" evidence="16">
    <location>
        <begin position="65"/>
        <end position="87"/>
    </location>
</feature>
<feature type="transmembrane region" description="Helical" evidence="16">
    <location>
        <begin position="365"/>
        <end position="384"/>
    </location>
</feature>
<evidence type="ECO:0000313" key="18">
    <source>
        <dbReference type="Proteomes" id="UP000886829"/>
    </source>
</evidence>
<feature type="transmembrane region" description="Helical" evidence="16">
    <location>
        <begin position="319"/>
        <end position="344"/>
    </location>
</feature>
<dbReference type="PANTHER" id="PTHR48086:SF3">
    <property type="entry name" value="SODIUM_PROLINE SYMPORTER"/>
    <property type="match status" value="1"/>
</dbReference>
<keyword evidence="5 16" id="KW-0812">Transmembrane</keyword>
<reference evidence="17" key="1">
    <citation type="journal article" date="2021" name="PeerJ">
        <title>Extensive microbial diversity within the chicken gut microbiome revealed by metagenomics and culture.</title>
        <authorList>
            <person name="Gilroy R."/>
            <person name="Ravi A."/>
            <person name="Getino M."/>
            <person name="Pursley I."/>
            <person name="Horton D.L."/>
            <person name="Alikhan N.F."/>
            <person name="Baker D."/>
            <person name="Gharbi K."/>
            <person name="Hall N."/>
            <person name="Watson M."/>
            <person name="Adriaenssens E.M."/>
            <person name="Foster-Nyarko E."/>
            <person name="Jarju S."/>
            <person name="Secka A."/>
            <person name="Antonio M."/>
            <person name="Oren A."/>
            <person name="Chaudhuri R.R."/>
            <person name="La Ragione R."/>
            <person name="Hildebrand F."/>
            <person name="Pallen M.J."/>
        </authorList>
    </citation>
    <scope>NUCLEOTIDE SEQUENCE</scope>
    <source>
        <strain evidence="17">USASDec5-558</strain>
    </source>
</reference>
<keyword evidence="3 16" id="KW-0813">Transport</keyword>
<evidence type="ECO:0000256" key="3">
    <source>
        <dbReference type="ARBA" id="ARBA00022448"/>
    </source>
</evidence>
<comment type="similarity">
    <text evidence="2 15">Belongs to the sodium:solute symporter (SSF) (TC 2.A.21) family.</text>
</comment>
<evidence type="ECO:0000256" key="11">
    <source>
        <dbReference type="ARBA" id="ARBA00023201"/>
    </source>
</evidence>
<organism evidence="17 18">
    <name type="scientific">Candidatus Anaerobiospirillum pullistercoris</name>
    <dbReference type="NCBI Taxonomy" id="2838452"/>
    <lineage>
        <taxon>Bacteria</taxon>
        <taxon>Pseudomonadati</taxon>
        <taxon>Pseudomonadota</taxon>
        <taxon>Gammaproteobacteria</taxon>
        <taxon>Aeromonadales</taxon>
        <taxon>Succinivibrionaceae</taxon>
        <taxon>Anaerobiospirillum</taxon>
    </lineage>
</organism>
<feature type="transmembrane region" description="Helical" evidence="16">
    <location>
        <begin position="192"/>
        <end position="212"/>
    </location>
</feature>
<dbReference type="AlphaFoldDB" id="A0A9D1WE53"/>
<feature type="transmembrane region" description="Helical" evidence="16">
    <location>
        <begin position="6"/>
        <end position="27"/>
    </location>
</feature>
<dbReference type="InterPro" id="IPR038377">
    <property type="entry name" value="Na/Glc_symporter_sf"/>
</dbReference>
<keyword evidence="9 16" id="KW-0406">Ion transport</keyword>
<dbReference type="InterPro" id="IPR018212">
    <property type="entry name" value="Na/solute_symporter_CS"/>
</dbReference>
<dbReference type="InterPro" id="IPR011851">
    <property type="entry name" value="Na/Pro_symporter"/>
</dbReference>
<dbReference type="Pfam" id="PF00474">
    <property type="entry name" value="SSF"/>
    <property type="match status" value="1"/>
</dbReference>
<keyword evidence="10 16" id="KW-0472">Membrane</keyword>
<dbReference type="GO" id="GO:0005298">
    <property type="term" value="F:proline:sodium symporter activity"/>
    <property type="evidence" value="ECO:0007669"/>
    <property type="project" value="UniProtKB-UniRule"/>
</dbReference>
<comment type="function">
    <text evidence="16">Catalyzes the sodium-dependent uptake of extracellular L-proline.</text>
</comment>
<dbReference type="InterPro" id="IPR001734">
    <property type="entry name" value="Na/solute_symporter"/>
</dbReference>
<evidence type="ECO:0000256" key="15">
    <source>
        <dbReference type="RuleBase" id="RU362091"/>
    </source>
</evidence>
<evidence type="ECO:0000256" key="9">
    <source>
        <dbReference type="ARBA" id="ARBA00023065"/>
    </source>
</evidence>
<evidence type="ECO:0000256" key="4">
    <source>
        <dbReference type="ARBA" id="ARBA00022475"/>
    </source>
</evidence>
<dbReference type="PANTHER" id="PTHR48086">
    <property type="entry name" value="SODIUM/PROLINE SYMPORTER-RELATED"/>
    <property type="match status" value="1"/>
</dbReference>
<dbReference type="PROSITE" id="PS50283">
    <property type="entry name" value="NA_SOLUT_SYMP_3"/>
    <property type="match status" value="1"/>
</dbReference>
<keyword evidence="16" id="KW-0997">Cell inner membrane</keyword>
<reference evidence="17" key="2">
    <citation type="submission" date="2021-04" db="EMBL/GenBank/DDBJ databases">
        <authorList>
            <person name="Gilroy R."/>
        </authorList>
    </citation>
    <scope>NUCLEOTIDE SEQUENCE</scope>
    <source>
        <strain evidence="17">USASDec5-558</strain>
    </source>
</reference>
<name>A0A9D1WE53_9GAMM</name>
<comment type="caution">
    <text evidence="17">The sequence shown here is derived from an EMBL/GenBank/DDBJ whole genome shotgun (WGS) entry which is preliminary data.</text>
</comment>